<dbReference type="Gene3D" id="3.50.30.10">
    <property type="entry name" value="Phosphohistidine domain"/>
    <property type="match status" value="1"/>
</dbReference>
<dbReference type="PANTHER" id="PTHR36577:SF3">
    <property type="entry name" value="DUF521 DOMAIN PROTEIN (AFU_ORTHOLOGUE AFUA_6G00490)"/>
    <property type="match status" value="1"/>
</dbReference>
<dbReference type="Proteomes" id="UP001595773">
    <property type="component" value="Unassembled WGS sequence"/>
</dbReference>
<evidence type="ECO:0000313" key="3">
    <source>
        <dbReference type="EMBL" id="MFC4264697.1"/>
    </source>
</evidence>
<evidence type="ECO:0000313" key="4">
    <source>
        <dbReference type="Proteomes" id="UP001595773"/>
    </source>
</evidence>
<gene>
    <name evidence="3" type="ORF">ACFOW9_03680</name>
</gene>
<keyword evidence="1" id="KW-0456">Lyase</keyword>
<evidence type="ECO:0000256" key="1">
    <source>
        <dbReference type="ARBA" id="ARBA00023239"/>
    </source>
</evidence>
<dbReference type="Pfam" id="PF01989">
    <property type="entry name" value="AcnX_swivel_put"/>
    <property type="match status" value="1"/>
</dbReference>
<dbReference type="RefSeq" id="WP_268250942.1">
    <property type="nucleotide sequence ID" value="NZ_JBHSCQ010000005.1"/>
</dbReference>
<dbReference type="SUPFAM" id="SSF52016">
    <property type="entry name" value="LeuD/IlvD-like"/>
    <property type="match status" value="1"/>
</dbReference>
<reference evidence="4" key="1">
    <citation type="journal article" date="2019" name="Int. J. Syst. Evol. Microbiol.">
        <title>The Global Catalogue of Microorganisms (GCM) 10K type strain sequencing project: providing services to taxonomists for standard genome sequencing and annotation.</title>
        <authorList>
            <consortium name="The Broad Institute Genomics Platform"/>
            <consortium name="The Broad Institute Genome Sequencing Center for Infectious Disease"/>
            <person name="Wu L."/>
            <person name="Ma J."/>
        </authorList>
    </citation>
    <scope>NUCLEOTIDE SEQUENCE [LARGE SCALE GENOMIC DNA]</scope>
    <source>
        <strain evidence="4">CGMCC 1.10698</strain>
    </source>
</reference>
<dbReference type="InterPro" id="IPR002840">
    <property type="entry name" value="PMDh-S-like_dom"/>
</dbReference>
<feature type="domain" description="Phosphomevalonate dehydratase small subunit-like" evidence="2">
    <location>
        <begin position="22"/>
        <end position="96"/>
    </location>
</feature>
<organism evidence="3 4">
    <name type="scientific">Arthrobacter cryoconiti</name>
    <dbReference type="NCBI Taxonomy" id="748907"/>
    <lineage>
        <taxon>Bacteria</taxon>
        <taxon>Bacillati</taxon>
        <taxon>Actinomycetota</taxon>
        <taxon>Actinomycetes</taxon>
        <taxon>Micrococcales</taxon>
        <taxon>Micrococcaceae</taxon>
        <taxon>Arthrobacter</taxon>
    </lineage>
</organism>
<protein>
    <submittedName>
        <fullName evidence="3">Aconitase X swivel domain-containing protein</fullName>
    </submittedName>
</protein>
<name>A0ABV8QY86_9MICC</name>
<comment type="caution">
    <text evidence="3">The sequence shown here is derived from an EMBL/GenBank/DDBJ whole genome shotgun (WGS) entry which is preliminary data.</text>
</comment>
<accession>A0ABV8QY86</accession>
<sequence>MRGLTLCCGDGCGALLALDEPLSFWGGMDRNTGMIIDTHHPQSGTSMAGRVILMDASRGSSSSSSVLAEAIRAGVGPAAILLLVRDAIVALGVMAAAELYGTFVPVVLLDAEQSQVLHASASGVHICITAHASGHADVVLYSLKNPH</sequence>
<proteinExistence type="predicted"/>
<dbReference type="EMBL" id="JBHSCQ010000005">
    <property type="protein sequence ID" value="MFC4264697.1"/>
    <property type="molecule type" value="Genomic_DNA"/>
</dbReference>
<evidence type="ECO:0000259" key="2">
    <source>
        <dbReference type="Pfam" id="PF01989"/>
    </source>
</evidence>
<keyword evidence="4" id="KW-1185">Reference proteome</keyword>
<dbReference type="PANTHER" id="PTHR36577">
    <property type="entry name" value="DUF521 DOMAIN PROTEIN (AFU_ORTHOLOGUE AFUA_6G00490)"/>
    <property type="match status" value="1"/>
</dbReference>